<evidence type="ECO:0000313" key="2">
    <source>
        <dbReference type="Proteomes" id="UP000297966"/>
    </source>
</evidence>
<reference evidence="1 2" key="1">
    <citation type="submission" date="2019-03" db="EMBL/GenBank/DDBJ databases">
        <title>Bradyrhizobium diversity isolated from nodules of Chamaecrista fasciculata.</title>
        <authorList>
            <person name="Klepa M.S."/>
            <person name="Urquiaga M.O."/>
            <person name="Hungria M."/>
            <person name="Delamuta J.R."/>
        </authorList>
    </citation>
    <scope>NUCLEOTIDE SEQUENCE [LARGE SCALE GENOMIC DNA]</scope>
    <source>
        <strain evidence="1 2">CNPSo 3448</strain>
    </source>
</reference>
<protein>
    <submittedName>
        <fullName evidence="1">Uncharacterized protein</fullName>
    </submittedName>
</protein>
<name>A0A4Y9M6W9_9BRAD</name>
<accession>A0A4Y9M6W9</accession>
<dbReference type="AlphaFoldDB" id="A0A4Y9M6W9"/>
<sequence>MRAQQCKRLKPAIEAVCSWARSIALLLQSTYGNDQGRPFEDFHQLFKDKRIILGAGLKVFFQYELRVANRFQG</sequence>
<organism evidence="1 2">
    <name type="scientific">Bradyrhizobium niftali</name>
    <dbReference type="NCBI Taxonomy" id="2560055"/>
    <lineage>
        <taxon>Bacteria</taxon>
        <taxon>Pseudomonadati</taxon>
        <taxon>Pseudomonadota</taxon>
        <taxon>Alphaproteobacteria</taxon>
        <taxon>Hyphomicrobiales</taxon>
        <taxon>Nitrobacteraceae</taxon>
        <taxon>Bradyrhizobium</taxon>
    </lineage>
</organism>
<proteinExistence type="predicted"/>
<dbReference type="OrthoDB" id="8246598at2"/>
<dbReference type="Proteomes" id="UP000297966">
    <property type="component" value="Unassembled WGS sequence"/>
</dbReference>
<keyword evidence="2" id="KW-1185">Reference proteome</keyword>
<comment type="caution">
    <text evidence="1">The sequence shown here is derived from an EMBL/GenBank/DDBJ whole genome shotgun (WGS) entry which is preliminary data.</text>
</comment>
<gene>
    <name evidence="1" type="ORF">E4K65_01910</name>
</gene>
<evidence type="ECO:0000313" key="1">
    <source>
        <dbReference type="EMBL" id="TFV50882.1"/>
    </source>
</evidence>
<dbReference type="EMBL" id="SPQT01000001">
    <property type="protein sequence ID" value="TFV50882.1"/>
    <property type="molecule type" value="Genomic_DNA"/>
</dbReference>